<dbReference type="InterPro" id="IPR025846">
    <property type="entry name" value="TBL_N"/>
</dbReference>
<dbReference type="eggNOG" id="KOG0964">
    <property type="taxonomic scope" value="Eukaryota"/>
</dbReference>
<dbReference type="PaxDb" id="4577-GRMZM2G116939_P02"/>
<evidence type="ECO:0000313" key="2">
    <source>
        <dbReference type="EMBL" id="ONM54270.1"/>
    </source>
</evidence>
<dbReference type="InParanoid" id="A0A1D6I246"/>
<protein>
    <recommendedName>
        <fullName evidence="1">Trichome birefringence-like N-terminal domain-containing protein</fullName>
    </recommendedName>
</protein>
<dbReference type="Gene3D" id="3.40.50.300">
    <property type="entry name" value="P-loop containing nucleotide triphosphate hydrolases"/>
    <property type="match status" value="1"/>
</dbReference>
<dbReference type="ExpressionAtlas" id="A0A1D6I246">
    <property type="expression patterns" value="baseline and differential"/>
</dbReference>
<dbReference type="PANTHER" id="PTHR33063:SF18">
    <property type="entry name" value="RECF_RECN_SMC N-TERMINAL DOMAIN-CONTAINING PROTEIN"/>
    <property type="match status" value="1"/>
</dbReference>
<dbReference type="EMBL" id="CM007650">
    <property type="protein sequence ID" value="ONM54270.1"/>
    <property type="molecule type" value="Genomic_DNA"/>
</dbReference>
<dbReference type="InterPro" id="IPR027417">
    <property type="entry name" value="P-loop_NTPase"/>
</dbReference>
<sequence length="412" mass="44838">MATQELTAGFYGPEASPVAAHGRLWAGGVSIAASADVDSRPVSAPRAAAVGSGGGGEAAATADEEEEECDLFDGEWVWAGAGGGYPLYHSSDCPFLDVGFRCAKNGRPDASYTKWRWQPSRCHLPRFVSSLQFSPATFLSLSHARRQLSHRRRCPVSVAQVLGVPFSNSSSDPLSAMSTHQGFHGSVTCVSLKNVYKEGKMFCPGYNLVVIIEGFKSYKEEISTEPFSPKVNVVAIRFVLSDMFQNLRSEDRGALLHEGAGHSVVSAFVEIVFDNSDNRIPEQMVAEKERELEEGEAQKSPSKIVADSLSQISRSSTFLPNIGVPTTSKTGRSTSLAAQAHMQAQFEEKLQAKREEAARKQEELQAQLQAQQAALEENQSLLRQTQEVVKGMHTKFEETNALLGAILKLQKD</sequence>
<dbReference type="SMR" id="A0A1D6I246"/>
<gene>
    <name evidence="2" type="ORF">ZEAMMB73_Zm00001d020096</name>
</gene>
<name>A0A1D6I246_MAIZE</name>
<dbReference type="Pfam" id="PF14416">
    <property type="entry name" value="PMR5N"/>
    <property type="match status" value="1"/>
</dbReference>
<dbReference type="STRING" id="4577.A0A1D6I246"/>
<reference evidence="2" key="1">
    <citation type="submission" date="2015-12" db="EMBL/GenBank/DDBJ databases">
        <title>Update maize B73 reference genome by single molecule sequencing technologies.</title>
        <authorList>
            <consortium name="Maize Genome Sequencing Project"/>
            <person name="Ware D."/>
        </authorList>
    </citation>
    <scope>NUCLEOTIDE SEQUENCE [LARGE SCALE GENOMIC DNA]</scope>
    <source>
        <tissue evidence="2">Seedling</tissue>
    </source>
</reference>
<feature type="domain" description="Trichome birefringence-like N-terminal" evidence="1">
    <location>
        <begin position="67"/>
        <end position="123"/>
    </location>
</feature>
<organism evidence="2">
    <name type="scientific">Zea mays</name>
    <name type="common">Maize</name>
    <dbReference type="NCBI Taxonomy" id="4577"/>
    <lineage>
        <taxon>Eukaryota</taxon>
        <taxon>Viridiplantae</taxon>
        <taxon>Streptophyta</taxon>
        <taxon>Embryophyta</taxon>
        <taxon>Tracheophyta</taxon>
        <taxon>Spermatophyta</taxon>
        <taxon>Magnoliopsida</taxon>
        <taxon>Liliopsida</taxon>
        <taxon>Poales</taxon>
        <taxon>Poaceae</taxon>
        <taxon>PACMAD clade</taxon>
        <taxon>Panicoideae</taxon>
        <taxon>Andropogonodae</taxon>
        <taxon>Andropogoneae</taxon>
        <taxon>Tripsacinae</taxon>
        <taxon>Zea</taxon>
    </lineage>
</organism>
<dbReference type="AlphaFoldDB" id="A0A1D6I246"/>
<evidence type="ECO:0000259" key="1">
    <source>
        <dbReference type="Pfam" id="PF14416"/>
    </source>
</evidence>
<accession>A0A1D6I246</accession>
<proteinExistence type="predicted"/>
<dbReference type="PANTHER" id="PTHR33063">
    <property type="entry name" value="OS02G0583500 PROTEIN"/>
    <property type="match status" value="1"/>
</dbReference>